<organism evidence="1 2">
    <name type="scientific">Cylindrotheca closterium</name>
    <dbReference type="NCBI Taxonomy" id="2856"/>
    <lineage>
        <taxon>Eukaryota</taxon>
        <taxon>Sar</taxon>
        <taxon>Stramenopiles</taxon>
        <taxon>Ochrophyta</taxon>
        <taxon>Bacillariophyta</taxon>
        <taxon>Bacillariophyceae</taxon>
        <taxon>Bacillariophycidae</taxon>
        <taxon>Bacillariales</taxon>
        <taxon>Bacillariaceae</taxon>
        <taxon>Cylindrotheca</taxon>
    </lineage>
</organism>
<evidence type="ECO:0000313" key="1">
    <source>
        <dbReference type="EMBL" id="CAJ1953533.1"/>
    </source>
</evidence>
<proteinExistence type="predicted"/>
<dbReference type="AlphaFoldDB" id="A0AAD2FUK2"/>
<evidence type="ECO:0000313" key="2">
    <source>
        <dbReference type="Proteomes" id="UP001295423"/>
    </source>
</evidence>
<dbReference type="EMBL" id="CAKOGP040001829">
    <property type="protein sequence ID" value="CAJ1953533.1"/>
    <property type="molecule type" value="Genomic_DNA"/>
</dbReference>
<reference evidence="1" key="1">
    <citation type="submission" date="2023-08" db="EMBL/GenBank/DDBJ databases">
        <authorList>
            <person name="Audoor S."/>
            <person name="Bilcke G."/>
        </authorList>
    </citation>
    <scope>NUCLEOTIDE SEQUENCE</scope>
</reference>
<protein>
    <submittedName>
        <fullName evidence="1">Uncharacterized protein</fullName>
    </submittedName>
</protein>
<accession>A0AAD2FUK2</accession>
<dbReference type="Proteomes" id="UP001295423">
    <property type="component" value="Unassembled WGS sequence"/>
</dbReference>
<comment type="caution">
    <text evidence="1">The sequence shown here is derived from an EMBL/GenBank/DDBJ whole genome shotgun (WGS) entry which is preliminary data.</text>
</comment>
<sequence>MDSIFWESSKMQRRKQRQTLAGFLDGQVSTIRPRYDSLLPYGHRGWVYSDEKTINKALVHGIETMIRFQR</sequence>
<name>A0AAD2FUK2_9STRA</name>
<keyword evidence="2" id="KW-1185">Reference proteome</keyword>
<gene>
    <name evidence="1" type="ORF">CYCCA115_LOCUS14133</name>
</gene>